<keyword evidence="1" id="KW-0812">Transmembrane</keyword>
<evidence type="ECO:0000313" key="2">
    <source>
        <dbReference type="EMBL" id="ORY50802.1"/>
    </source>
</evidence>
<dbReference type="SUPFAM" id="SSF53335">
    <property type="entry name" value="S-adenosyl-L-methionine-dependent methyltransferases"/>
    <property type="match status" value="1"/>
</dbReference>
<feature type="transmembrane region" description="Helical" evidence="1">
    <location>
        <begin position="7"/>
        <end position="26"/>
    </location>
</feature>
<sequence length="153" mass="17276">MQIPIRRARLAVFVIFILFIIIHLRLVPNELFQPNRSVTSFNRQQCCEYNFTFIHQSPPFTMCLHPPGTDNFISDTIYADNGNGDQAFEAALRKDMLLLLKMNGDPNAISLDIGANIGLHTLFLANAGYTVHAFDVGMERSKRSKLQSASFNK</sequence>
<comment type="caution">
    <text evidence="2">The sequence shown here is derived from an EMBL/GenBank/DDBJ whole genome shotgun (WGS) entry which is preliminary data.</text>
</comment>
<name>A0A1Y2CUW8_9FUNG</name>
<accession>A0A1Y2CUW8</accession>
<gene>
    <name evidence="2" type="ORF">BCR33DRAFT_846507</name>
</gene>
<evidence type="ECO:0000313" key="3">
    <source>
        <dbReference type="Proteomes" id="UP000193642"/>
    </source>
</evidence>
<reference evidence="2 3" key="1">
    <citation type="submission" date="2016-07" db="EMBL/GenBank/DDBJ databases">
        <title>Pervasive Adenine N6-methylation of Active Genes in Fungi.</title>
        <authorList>
            <consortium name="DOE Joint Genome Institute"/>
            <person name="Mondo S.J."/>
            <person name="Dannebaum R.O."/>
            <person name="Kuo R.C."/>
            <person name="Labutti K."/>
            <person name="Haridas S."/>
            <person name="Kuo A."/>
            <person name="Salamov A."/>
            <person name="Ahrendt S.R."/>
            <person name="Lipzen A."/>
            <person name="Sullivan W."/>
            <person name="Andreopoulos W.B."/>
            <person name="Clum A."/>
            <person name="Lindquist E."/>
            <person name="Daum C."/>
            <person name="Ramamoorthy G.K."/>
            <person name="Gryganskyi A."/>
            <person name="Culley D."/>
            <person name="Magnuson J.K."/>
            <person name="James T.Y."/>
            <person name="O'Malley M.A."/>
            <person name="Stajich J.E."/>
            <person name="Spatafora J.W."/>
            <person name="Visel A."/>
            <person name="Grigoriev I.V."/>
        </authorList>
    </citation>
    <scope>NUCLEOTIDE SEQUENCE [LARGE SCALE GENOMIC DNA]</scope>
    <source>
        <strain evidence="2 3">JEL800</strain>
    </source>
</reference>
<protein>
    <submittedName>
        <fullName evidence="2">Uncharacterized protein</fullName>
    </submittedName>
</protein>
<dbReference type="Proteomes" id="UP000193642">
    <property type="component" value="Unassembled WGS sequence"/>
</dbReference>
<dbReference type="InterPro" id="IPR029063">
    <property type="entry name" value="SAM-dependent_MTases_sf"/>
</dbReference>
<dbReference type="EMBL" id="MCGO01000006">
    <property type="protein sequence ID" value="ORY50802.1"/>
    <property type="molecule type" value="Genomic_DNA"/>
</dbReference>
<keyword evidence="1" id="KW-0472">Membrane</keyword>
<proteinExistence type="predicted"/>
<organism evidence="2 3">
    <name type="scientific">Rhizoclosmatium globosum</name>
    <dbReference type="NCBI Taxonomy" id="329046"/>
    <lineage>
        <taxon>Eukaryota</taxon>
        <taxon>Fungi</taxon>
        <taxon>Fungi incertae sedis</taxon>
        <taxon>Chytridiomycota</taxon>
        <taxon>Chytridiomycota incertae sedis</taxon>
        <taxon>Chytridiomycetes</taxon>
        <taxon>Chytridiales</taxon>
        <taxon>Chytriomycetaceae</taxon>
        <taxon>Rhizoclosmatium</taxon>
    </lineage>
</organism>
<dbReference type="AlphaFoldDB" id="A0A1Y2CUW8"/>
<keyword evidence="3" id="KW-1185">Reference proteome</keyword>
<keyword evidence="1" id="KW-1133">Transmembrane helix</keyword>
<dbReference type="OrthoDB" id="2108639at2759"/>
<evidence type="ECO:0000256" key="1">
    <source>
        <dbReference type="SAM" id="Phobius"/>
    </source>
</evidence>